<protein>
    <submittedName>
        <fullName evidence="4">Kinase-like domain-containing protein</fullName>
    </submittedName>
</protein>
<dbReference type="GO" id="GO:0005524">
    <property type="term" value="F:ATP binding"/>
    <property type="evidence" value="ECO:0007669"/>
    <property type="project" value="UniProtKB-UniRule"/>
</dbReference>
<keyword evidence="1" id="KW-0547">Nucleotide-binding</keyword>
<dbReference type="Proteomes" id="UP000018888">
    <property type="component" value="Unassembled WGS sequence"/>
</dbReference>
<keyword evidence="2" id="KW-0812">Transmembrane</keyword>
<dbReference type="EMBL" id="AUPC02000058">
    <property type="protein sequence ID" value="POG75657.1"/>
    <property type="molecule type" value="Genomic_DNA"/>
</dbReference>
<reference evidence="4 5" key="2">
    <citation type="journal article" date="2018" name="New Phytol.">
        <title>High intraspecific genome diversity in the model arbuscular mycorrhizal symbiont Rhizophagus irregularis.</title>
        <authorList>
            <person name="Chen E.C.H."/>
            <person name="Morin E."/>
            <person name="Beaudet D."/>
            <person name="Noel J."/>
            <person name="Yildirir G."/>
            <person name="Ndikumana S."/>
            <person name="Charron P."/>
            <person name="St-Onge C."/>
            <person name="Giorgi J."/>
            <person name="Kruger M."/>
            <person name="Marton T."/>
            <person name="Ropars J."/>
            <person name="Grigoriev I.V."/>
            <person name="Hainaut M."/>
            <person name="Henrissat B."/>
            <person name="Roux C."/>
            <person name="Martin F."/>
            <person name="Corradi N."/>
        </authorList>
    </citation>
    <scope>NUCLEOTIDE SEQUENCE [LARGE SCALE GENOMIC DNA]</scope>
    <source>
        <strain evidence="4 5">DAOM 197198</strain>
    </source>
</reference>
<dbReference type="InterPro" id="IPR051681">
    <property type="entry name" value="Ser/Thr_Kinases-Pseudokinases"/>
</dbReference>
<dbReference type="AlphaFoldDB" id="A0A2P4QDF1"/>
<feature type="binding site" evidence="1">
    <location>
        <position position="87"/>
    </location>
    <ligand>
        <name>ATP</name>
        <dbReference type="ChEBI" id="CHEBI:30616"/>
    </ligand>
</feature>
<dbReference type="PANTHER" id="PTHR44329">
    <property type="entry name" value="SERINE/THREONINE-PROTEIN KINASE TNNI3K-RELATED"/>
    <property type="match status" value="1"/>
</dbReference>
<proteinExistence type="predicted"/>
<accession>A0A2P4QDF1</accession>
<keyword evidence="2" id="KW-1133">Transmembrane helix</keyword>
<evidence type="ECO:0000259" key="3">
    <source>
        <dbReference type="PROSITE" id="PS50011"/>
    </source>
</evidence>
<dbReference type="Gene3D" id="1.10.510.10">
    <property type="entry name" value="Transferase(Phosphotransferase) domain 1"/>
    <property type="match status" value="1"/>
</dbReference>
<dbReference type="PROSITE" id="PS50011">
    <property type="entry name" value="PROTEIN_KINASE_DOM"/>
    <property type="match status" value="1"/>
</dbReference>
<feature type="transmembrane region" description="Helical" evidence="2">
    <location>
        <begin position="6"/>
        <end position="22"/>
    </location>
</feature>
<keyword evidence="1" id="KW-0067">ATP-binding</keyword>
<evidence type="ECO:0000256" key="1">
    <source>
        <dbReference type="PROSITE-ProRule" id="PRU10141"/>
    </source>
</evidence>
<dbReference type="InterPro" id="IPR000719">
    <property type="entry name" value="Prot_kinase_dom"/>
</dbReference>
<evidence type="ECO:0000313" key="4">
    <source>
        <dbReference type="EMBL" id="POG75657.1"/>
    </source>
</evidence>
<gene>
    <name evidence="4" type="ORF">GLOIN_2v1822687</name>
</gene>
<dbReference type="GO" id="GO:0004674">
    <property type="term" value="F:protein serine/threonine kinase activity"/>
    <property type="evidence" value="ECO:0007669"/>
    <property type="project" value="TreeGrafter"/>
</dbReference>
<evidence type="ECO:0000313" key="5">
    <source>
        <dbReference type="Proteomes" id="UP000018888"/>
    </source>
</evidence>
<dbReference type="VEuPathDB" id="FungiDB:RhiirFUN_013101"/>
<evidence type="ECO:0000256" key="2">
    <source>
        <dbReference type="SAM" id="Phobius"/>
    </source>
</evidence>
<feature type="domain" description="Protein kinase" evidence="3">
    <location>
        <begin position="57"/>
        <end position="339"/>
    </location>
</feature>
<sequence>MAFSIGQIIYFILSVLIFAIKRKKTSRNMSDFVNNPQDWFDKSIVEEYITLYEFSDFNNLQPIGRGSFGSVFRANWKNTDTIFAIKKFNNNNSTPNQVVNEVKLQKRVDFHENIIRFHGIIIEKETVKSYHKFFSLTNAYSDQSDVIYSLILEYADSGTLSTYLNEYFNELEWNDKYRLSLQLTSAVACIHECGIIHCDLHADNIFIHQKMIKVADFGLSRKISSSSNPSNLFGAIRYMDPKALNKDINYKLNKKSDVYSVGILMWQISSGYPPFSSKSTKCISNDKRLTVSIVNGKREEIIDGTPVKYSNLYTECWRYESNERPNMQDVVLKLKTMVFSEQQDIIIDATNKKRKSGGLIFLRKFFERFHMTLINTFT</sequence>
<dbReference type="InterPro" id="IPR017441">
    <property type="entry name" value="Protein_kinase_ATP_BS"/>
</dbReference>
<dbReference type="SUPFAM" id="SSF56112">
    <property type="entry name" value="Protein kinase-like (PK-like)"/>
    <property type="match status" value="1"/>
</dbReference>
<dbReference type="Pfam" id="PF00069">
    <property type="entry name" value="Pkinase"/>
    <property type="match status" value="1"/>
</dbReference>
<comment type="caution">
    <text evidence="4">The sequence shown here is derived from an EMBL/GenBank/DDBJ whole genome shotgun (WGS) entry which is preliminary data.</text>
</comment>
<organism evidence="4 5">
    <name type="scientific">Rhizophagus irregularis (strain DAOM 181602 / DAOM 197198 / MUCL 43194)</name>
    <name type="common">Arbuscular mycorrhizal fungus</name>
    <name type="synonym">Glomus intraradices</name>
    <dbReference type="NCBI Taxonomy" id="747089"/>
    <lineage>
        <taxon>Eukaryota</taxon>
        <taxon>Fungi</taxon>
        <taxon>Fungi incertae sedis</taxon>
        <taxon>Mucoromycota</taxon>
        <taxon>Glomeromycotina</taxon>
        <taxon>Glomeromycetes</taxon>
        <taxon>Glomerales</taxon>
        <taxon>Glomeraceae</taxon>
        <taxon>Rhizophagus</taxon>
    </lineage>
</organism>
<dbReference type="PROSITE" id="PS00107">
    <property type="entry name" value="PROTEIN_KINASE_ATP"/>
    <property type="match status" value="1"/>
</dbReference>
<dbReference type="InterPro" id="IPR011009">
    <property type="entry name" value="Kinase-like_dom_sf"/>
</dbReference>
<name>A0A2P4QDF1_RHIID</name>
<keyword evidence="5" id="KW-1185">Reference proteome</keyword>
<keyword evidence="2" id="KW-0472">Membrane</keyword>
<reference evidence="4 5" key="1">
    <citation type="journal article" date="2013" name="Proc. Natl. Acad. Sci. U.S.A.">
        <title>Genome of an arbuscular mycorrhizal fungus provides insight into the oldest plant symbiosis.</title>
        <authorList>
            <person name="Tisserant E."/>
            <person name="Malbreil M."/>
            <person name="Kuo A."/>
            <person name="Kohler A."/>
            <person name="Symeonidi A."/>
            <person name="Balestrini R."/>
            <person name="Charron P."/>
            <person name="Duensing N."/>
            <person name="Frei Dit Frey N."/>
            <person name="Gianinazzi-Pearson V."/>
            <person name="Gilbert L.B."/>
            <person name="Handa Y."/>
            <person name="Herr J.R."/>
            <person name="Hijri M."/>
            <person name="Koul R."/>
            <person name="Kawaguchi M."/>
            <person name="Krajinski F."/>
            <person name="Lammers P.J."/>
            <person name="Masclaux F.G."/>
            <person name="Murat C."/>
            <person name="Morin E."/>
            <person name="Ndikumana S."/>
            <person name="Pagni M."/>
            <person name="Petitpierre D."/>
            <person name="Requena N."/>
            <person name="Rosikiewicz P."/>
            <person name="Riley R."/>
            <person name="Saito K."/>
            <person name="San Clemente H."/>
            <person name="Shapiro H."/>
            <person name="van Tuinen D."/>
            <person name="Becard G."/>
            <person name="Bonfante P."/>
            <person name="Paszkowski U."/>
            <person name="Shachar-Hill Y.Y."/>
            <person name="Tuskan G.A."/>
            <person name="Young P.W."/>
            <person name="Sanders I.R."/>
            <person name="Henrissat B."/>
            <person name="Rensing S.A."/>
            <person name="Grigoriev I.V."/>
            <person name="Corradi N."/>
            <person name="Roux C."/>
            <person name="Martin F."/>
        </authorList>
    </citation>
    <scope>NUCLEOTIDE SEQUENCE [LARGE SCALE GENOMIC DNA]</scope>
    <source>
        <strain evidence="4 5">DAOM 197198</strain>
    </source>
</reference>